<evidence type="ECO:0000313" key="3">
    <source>
        <dbReference type="Proteomes" id="UP000439903"/>
    </source>
</evidence>
<evidence type="ECO:0000313" key="2">
    <source>
        <dbReference type="EMBL" id="KAF0474659.1"/>
    </source>
</evidence>
<proteinExistence type="predicted"/>
<organism evidence="2 3">
    <name type="scientific">Gigaspora margarita</name>
    <dbReference type="NCBI Taxonomy" id="4874"/>
    <lineage>
        <taxon>Eukaryota</taxon>
        <taxon>Fungi</taxon>
        <taxon>Fungi incertae sedis</taxon>
        <taxon>Mucoromycota</taxon>
        <taxon>Glomeromycotina</taxon>
        <taxon>Glomeromycetes</taxon>
        <taxon>Diversisporales</taxon>
        <taxon>Gigasporaceae</taxon>
        <taxon>Gigaspora</taxon>
    </lineage>
</organism>
<dbReference type="Pfam" id="PF12937">
    <property type="entry name" value="F-box-like"/>
    <property type="match status" value="1"/>
</dbReference>
<dbReference type="InterPro" id="IPR036047">
    <property type="entry name" value="F-box-like_dom_sf"/>
</dbReference>
<dbReference type="SUPFAM" id="SSF81383">
    <property type="entry name" value="F-box domain"/>
    <property type="match status" value="1"/>
</dbReference>
<feature type="domain" description="F-box" evidence="1">
    <location>
        <begin position="3"/>
        <end position="45"/>
    </location>
</feature>
<dbReference type="OrthoDB" id="2365504at2759"/>
<accession>A0A8H3XJU9</accession>
<dbReference type="CDD" id="cd09917">
    <property type="entry name" value="F-box_SF"/>
    <property type="match status" value="1"/>
</dbReference>
<reference evidence="2 3" key="1">
    <citation type="journal article" date="2019" name="Environ. Microbiol.">
        <title>At the nexus of three kingdoms: the genome of the mycorrhizal fungus Gigaspora margarita provides insights into plant, endobacterial and fungal interactions.</title>
        <authorList>
            <person name="Venice F."/>
            <person name="Ghignone S."/>
            <person name="Salvioli di Fossalunga A."/>
            <person name="Amselem J."/>
            <person name="Novero M."/>
            <person name="Xianan X."/>
            <person name="Sedzielewska Toro K."/>
            <person name="Morin E."/>
            <person name="Lipzen A."/>
            <person name="Grigoriev I.V."/>
            <person name="Henrissat B."/>
            <person name="Martin F.M."/>
            <person name="Bonfante P."/>
        </authorList>
    </citation>
    <scope>NUCLEOTIDE SEQUENCE [LARGE SCALE GENOMIC DNA]</scope>
    <source>
        <strain evidence="2 3">BEG34</strain>
    </source>
</reference>
<gene>
    <name evidence="2" type="ORF">F8M41_024705</name>
</gene>
<dbReference type="Proteomes" id="UP000439903">
    <property type="component" value="Unassembled WGS sequence"/>
</dbReference>
<sequence>MIKLPNECFSEIFYNLRADFKSLFSCLFVNRQWCRIVVPILWSEPTEYINNKKLIEMYLLALNPEEQTLLIPFKIILPNHSKLLFEYTSYTKSVGFDLTSGVIKWLNGEGYKINSDDIDERNVDKLISAVRCSLITMFIRTSKKLKYLTIHGNINKIIFKNLYTNTTLLDLSLNFDHFNSEEIKSSWF</sequence>
<protein>
    <recommendedName>
        <fullName evidence="1">F-box domain-containing protein</fullName>
    </recommendedName>
</protein>
<evidence type="ECO:0000259" key="1">
    <source>
        <dbReference type="Pfam" id="PF12937"/>
    </source>
</evidence>
<dbReference type="InterPro" id="IPR001810">
    <property type="entry name" value="F-box_dom"/>
</dbReference>
<name>A0A8H3XJU9_GIGMA</name>
<dbReference type="AlphaFoldDB" id="A0A8H3XJU9"/>
<comment type="caution">
    <text evidence="2">The sequence shown here is derived from an EMBL/GenBank/DDBJ whole genome shotgun (WGS) entry which is preliminary data.</text>
</comment>
<keyword evidence="3" id="KW-1185">Reference proteome</keyword>
<dbReference type="EMBL" id="WTPW01000852">
    <property type="protein sequence ID" value="KAF0474659.1"/>
    <property type="molecule type" value="Genomic_DNA"/>
</dbReference>